<feature type="transmembrane region" description="Helical" evidence="14">
    <location>
        <begin position="167"/>
        <end position="185"/>
    </location>
</feature>
<feature type="transmembrane region" description="Helical" evidence="14">
    <location>
        <begin position="60"/>
        <end position="81"/>
    </location>
</feature>
<keyword evidence="17" id="KW-1185">Reference proteome</keyword>
<dbReference type="SUPFAM" id="SSF55729">
    <property type="entry name" value="Acyl-CoA N-acyltransferases (Nat)"/>
    <property type="match status" value="1"/>
</dbReference>
<gene>
    <name evidence="16" type="primary">mprF_2</name>
    <name evidence="14" type="synonym">mprF</name>
    <name evidence="16" type="ORF">WR164_11480</name>
</gene>
<dbReference type="AlphaFoldDB" id="A0A9W6ETQ8"/>
<feature type="transmembrane region" description="Helical" evidence="14">
    <location>
        <begin position="414"/>
        <end position="434"/>
    </location>
</feature>
<dbReference type="PANTHER" id="PTHR34697:SF2">
    <property type="entry name" value="PHOSPHATIDYLGLYCEROL LYSYLTRANSFERASE"/>
    <property type="match status" value="1"/>
</dbReference>
<feature type="transmembrane region" description="Helical" evidence="14">
    <location>
        <begin position="102"/>
        <end position="121"/>
    </location>
</feature>
<dbReference type="NCBIfam" id="NF033480">
    <property type="entry name" value="bifunc_MprF"/>
    <property type="match status" value="1"/>
</dbReference>
<feature type="transmembrane region" description="Helical" evidence="14">
    <location>
        <begin position="322"/>
        <end position="344"/>
    </location>
</feature>
<feature type="transmembrane region" description="Helical" evidence="14">
    <location>
        <begin position="487"/>
        <end position="509"/>
    </location>
</feature>
<keyword evidence="8 14" id="KW-1133">Transmembrane helix</keyword>
<keyword evidence="10 14" id="KW-0472">Membrane</keyword>
<evidence type="ECO:0000313" key="17">
    <source>
        <dbReference type="Proteomes" id="UP001144204"/>
    </source>
</evidence>
<evidence type="ECO:0000256" key="14">
    <source>
        <dbReference type="RuleBase" id="RU363042"/>
    </source>
</evidence>
<keyword evidence="11 14" id="KW-0046">Antibiotic resistance</keyword>
<comment type="similarity">
    <text evidence="2 14">Belongs to the LPG synthase family.</text>
</comment>
<proteinExistence type="inferred from homology"/>
<comment type="subcellular location">
    <subcellularLocation>
        <location evidence="1 14">Cell membrane</location>
        <topology evidence="1 14">Multi-pass membrane protein</topology>
    </subcellularLocation>
</comment>
<feature type="transmembrane region" description="Helical" evidence="14">
    <location>
        <begin position="21"/>
        <end position="40"/>
    </location>
</feature>
<dbReference type="Pfam" id="PF03706">
    <property type="entry name" value="LPG_synthase_TM"/>
    <property type="match status" value="1"/>
</dbReference>
<dbReference type="EMBL" id="BRPL01000002">
    <property type="protein sequence ID" value="GLB47169.1"/>
    <property type="molecule type" value="Genomic_DNA"/>
</dbReference>
<comment type="caution">
    <text evidence="16">The sequence shown here is derived from an EMBL/GenBank/DDBJ whole genome shotgun (WGS) entry which is preliminary data.</text>
</comment>
<evidence type="ECO:0000256" key="5">
    <source>
        <dbReference type="ARBA" id="ARBA00022475"/>
    </source>
</evidence>
<dbReference type="InterPro" id="IPR022791">
    <property type="entry name" value="L-PG_synthase/AglD"/>
</dbReference>
<keyword evidence="7 14" id="KW-0812">Transmembrane</keyword>
<dbReference type="Pfam" id="PF09924">
    <property type="entry name" value="LPG_synthase_C"/>
    <property type="match status" value="1"/>
</dbReference>
<comment type="catalytic activity">
    <reaction evidence="13 14">
        <text>L-lysyl-tRNA(Lys) + a 1,2-diacyl-sn-glycero-3-phospho-(1'-sn-glycerol) = a 1,2-diacyl-sn-glycero-3-phospho-1'-(3'-O-L-lysyl)-sn-glycerol + tRNA(Lys)</text>
        <dbReference type="Rhea" id="RHEA:10668"/>
        <dbReference type="Rhea" id="RHEA-COMP:9696"/>
        <dbReference type="Rhea" id="RHEA-COMP:9697"/>
        <dbReference type="ChEBI" id="CHEBI:64716"/>
        <dbReference type="ChEBI" id="CHEBI:75792"/>
        <dbReference type="ChEBI" id="CHEBI:78442"/>
        <dbReference type="ChEBI" id="CHEBI:78529"/>
        <dbReference type="EC" id="2.3.2.3"/>
    </reaction>
</comment>
<dbReference type="GO" id="GO:0046677">
    <property type="term" value="P:response to antibiotic"/>
    <property type="evidence" value="ECO:0007669"/>
    <property type="project" value="UniProtKB-KW"/>
</dbReference>
<dbReference type="InterPro" id="IPR016181">
    <property type="entry name" value="Acyl_CoA_acyltransferase"/>
</dbReference>
<feature type="transmembrane region" description="Helical" evidence="14">
    <location>
        <begin position="391"/>
        <end position="408"/>
    </location>
</feature>
<evidence type="ECO:0000256" key="12">
    <source>
        <dbReference type="ARBA" id="ARBA00031899"/>
    </source>
</evidence>
<dbReference type="EC" id="2.3.2.3" evidence="3 14"/>
<evidence type="ECO:0000256" key="10">
    <source>
        <dbReference type="ARBA" id="ARBA00023136"/>
    </source>
</evidence>
<evidence type="ECO:0000256" key="8">
    <source>
        <dbReference type="ARBA" id="ARBA00022989"/>
    </source>
</evidence>
<evidence type="ECO:0000313" key="16">
    <source>
        <dbReference type="EMBL" id="GLB47169.1"/>
    </source>
</evidence>
<dbReference type="GO" id="GO:0050071">
    <property type="term" value="F:phosphatidylglycerol lysyltransferase activity"/>
    <property type="evidence" value="ECO:0007669"/>
    <property type="project" value="UniProtKB-EC"/>
</dbReference>
<feature type="transmembrane region" description="Helical" evidence="14">
    <location>
        <begin position="235"/>
        <end position="258"/>
    </location>
</feature>
<evidence type="ECO:0000256" key="13">
    <source>
        <dbReference type="ARBA" id="ARBA00047540"/>
    </source>
</evidence>
<evidence type="ECO:0000256" key="11">
    <source>
        <dbReference type="ARBA" id="ARBA00023251"/>
    </source>
</evidence>
<evidence type="ECO:0000256" key="7">
    <source>
        <dbReference type="ARBA" id="ARBA00022692"/>
    </source>
</evidence>
<protein>
    <recommendedName>
        <fullName evidence="4 14">Phosphatidylglycerol lysyltransferase</fullName>
        <ecNumber evidence="3 14">2.3.2.3</ecNumber>
    </recommendedName>
    <alternativeName>
        <fullName evidence="12 14">Lysylphosphatidylglycerol synthase</fullName>
    </alternativeName>
</protein>
<feature type="domain" description="Phosphatidylglycerol lysyltransferase C-terminal" evidence="15">
    <location>
        <begin position="528"/>
        <end position="822"/>
    </location>
</feature>
<evidence type="ECO:0000256" key="1">
    <source>
        <dbReference type="ARBA" id="ARBA00004651"/>
    </source>
</evidence>
<name>A0A9W6ETQ8_9LACO</name>
<keyword evidence="9 14" id="KW-0443">Lipid metabolism</keyword>
<dbReference type="Proteomes" id="UP001144204">
    <property type="component" value="Unassembled WGS sequence"/>
</dbReference>
<dbReference type="GO" id="GO:0055091">
    <property type="term" value="P:phospholipid homeostasis"/>
    <property type="evidence" value="ECO:0007669"/>
    <property type="project" value="TreeGrafter"/>
</dbReference>
<dbReference type="GO" id="GO:0005886">
    <property type="term" value="C:plasma membrane"/>
    <property type="evidence" value="ECO:0007669"/>
    <property type="project" value="UniProtKB-SubCell"/>
</dbReference>
<organism evidence="16 17">
    <name type="scientific">Philodulcilactobacillus myokoensis</name>
    <dbReference type="NCBI Taxonomy" id="2929573"/>
    <lineage>
        <taxon>Bacteria</taxon>
        <taxon>Bacillati</taxon>
        <taxon>Bacillota</taxon>
        <taxon>Bacilli</taxon>
        <taxon>Lactobacillales</taxon>
        <taxon>Lactobacillaceae</taxon>
        <taxon>Philodulcilactobacillus</taxon>
    </lineage>
</organism>
<feature type="transmembrane region" description="Helical" evidence="14">
    <location>
        <begin position="205"/>
        <end position="228"/>
    </location>
</feature>
<evidence type="ECO:0000256" key="4">
    <source>
        <dbReference type="ARBA" id="ARBA00021546"/>
    </source>
</evidence>
<evidence type="ECO:0000256" key="6">
    <source>
        <dbReference type="ARBA" id="ARBA00022679"/>
    </source>
</evidence>
<reference evidence="16" key="2">
    <citation type="journal article" date="2023" name="PLoS ONE">
        <title>Philodulcilactobacillus myokoensis gen. nov., sp. nov., a fructophilic, acidophilic, and agar-phobic lactic acid bacterium isolated from fermented vegetable extracts.</title>
        <authorList>
            <person name="Kouya T."/>
            <person name="Ishiyama Y."/>
            <person name="Ohashi S."/>
            <person name="Kumakubo R."/>
            <person name="Yamazaki T."/>
            <person name="Otaki T."/>
        </authorList>
    </citation>
    <scope>NUCLEOTIDE SEQUENCE</scope>
    <source>
        <strain evidence="16">WR16-4</strain>
    </source>
</reference>
<keyword evidence="6 14" id="KW-0808">Transferase</keyword>
<accession>A0A9W6ETQ8</accession>
<dbReference type="PANTHER" id="PTHR34697">
    <property type="entry name" value="PHOSPHATIDYLGLYCEROL LYSYLTRANSFERASE"/>
    <property type="match status" value="1"/>
</dbReference>
<feature type="transmembrane region" description="Helical" evidence="14">
    <location>
        <begin position="278"/>
        <end position="301"/>
    </location>
</feature>
<comment type="function">
    <text evidence="14">Catalyzes the transfer of a lysyl group from L-lysyl-tRNA(Lys) to membrane-bound phosphatidylglycerol (PG), which produces lysylphosphatidylglycerol (LPG), a major component of the bacterial membrane with a positive net charge. LPG synthesis contributes to bacterial virulence as it is involved in the resistance mechanism against cationic antimicrobial peptides (CAMP) produces by the host's immune system (defensins, cathelicidins) and by the competing microorganisms.</text>
</comment>
<evidence type="ECO:0000256" key="2">
    <source>
        <dbReference type="ARBA" id="ARBA00008627"/>
    </source>
</evidence>
<dbReference type="RefSeq" id="WP_286136627.1">
    <property type="nucleotide sequence ID" value="NZ_BRPL01000002.1"/>
</dbReference>
<sequence>MKNLYNKLKHFISSKFTLIKLLFVFSVLIFVIHATVSIFWQVDSQQLEASLGTQSPLSLVILLILGFIAVSPMLIYDFAILKFLPGKYSKWYVIKSGWITNTFTNLAGFGGFLGASLRGHFYSKDASKSQIVNAISKIELFLLSGLSFYCLVSLVIGFGLNDYFAHYWFILLAGALYFPIIFWSLHSKKLPFFNDLKLKKGLQLILASFLEWGFASILFMIVGIFMNIHVNLLDVFPLFIVANVLGTVSLLPGGLGAFDASMVLELGLLGINRSEALIWILLYRVFYYFIPFIIGGILFLHDTGSQLNDYLDNLPKIILKRTAQIIVTIFMYFSGIMMLLLATIPNYVLVNRFYLSLEPYTLYFLNPLSNIINAFLLIGLARGIGSRIKRAFWPTVIVLVIGIINTLWREDVPLNVSILLIFILLCLFGSKSVLYRERLSYSWGQLIMDGSIFSITFIIYTILGIYTHSKYGINHIVNSYLFPSQQIWLAGFLGLIVASLILIILYRYFSIKYISWLDQPFDAKRVRNVIDKFGGNEVSHLAFVRDKQIYYYSEHGEDQLFFMFKREANKLVVMGEPIGNQDKLNAGINQFMNDADKIGLSLVFYEVSESLTMLLHEKGFDFTKIGEEGHVELDQFTLSGKKHRGERALKNKFKRENYQFEIINPPFDDQTMKSLKQISDQWLHGSAEKGFSLGYFDNYYLNQAPIAVMKDDNGKIVSFANVMPTGNHKMTSIDLMRSSNDAPSGIMDGVFIHLFQYVKDQGYQSFNLGMAPLSNVGESRYSFIDERIAHLIYRYGQAFYSFQGLRSYKEKYVNSWVPKYISYRRGNSLIFTMLQLLILVNERVNDKDIKLNHFIPKWIQKFNN</sequence>
<dbReference type="InterPro" id="IPR024320">
    <property type="entry name" value="LPG_synthase_C"/>
</dbReference>
<evidence type="ECO:0000256" key="3">
    <source>
        <dbReference type="ARBA" id="ARBA00012014"/>
    </source>
</evidence>
<evidence type="ECO:0000259" key="15">
    <source>
        <dbReference type="Pfam" id="PF09924"/>
    </source>
</evidence>
<reference evidence="16" key="1">
    <citation type="submission" date="2022-07" db="EMBL/GenBank/DDBJ databases">
        <authorList>
            <person name="Kouya T."/>
            <person name="Ishiyama Y."/>
        </authorList>
    </citation>
    <scope>NUCLEOTIDE SEQUENCE</scope>
    <source>
        <strain evidence="16">WR16-4</strain>
    </source>
</reference>
<feature type="transmembrane region" description="Helical" evidence="14">
    <location>
        <begin position="446"/>
        <end position="467"/>
    </location>
</feature>
<evidence type="ECO:0000256" key="9">
    <source>
        <dbReference type="ARBA" id="ARBA00023098"/>
    </source>
</evidence>
<keyword evidence="5" id="KW-1003">Cell membrane</keyword>
<dbReference type="GO" id="GO:0006629">
    <property type="term" value="P:lipid metabolic process"/>
    <property type="evidence" value="ECO:0007669"/>
    <property type="project" value="UniProtKB-KW"/>
</dbReference>
<feature type="transmembrane region" description="Helical" evidence="14">
    <location>
        <begin position="141"/>
        <end position="160"/>
    </location>
</feature>
<dbReference type="InterPro" id="IPR051211">
    <property type="entry name" value="PG_lysyltransferase"/>
</dbReference>
<feature type="transmembrane region" description="Helical" evidence="14">
    <location>
        <begin position="364"/>
        <end position="384"/>
    </location>
</feature>